<gene>
    <name evidence="1" type="ORF">HYN48_08005</name>
</gene>
<protein>
    <recommendedName>
        <fullName evidence="3">Lipocalin-like domain-containing protein</fullName>
    </recommendedName>
</protein>
<reference evidence="1 2" key="1">
    <citation type="submission" date="2018-04" db="EMBL/GenBank/DDBJ databases">
        <title>Genome sequencing of Flavobacterium sp. HYN0048.</title>
        <authorList>
            <person name="Yi H."/>
            <person name="Baek C."/>
        </authorList>
    </citation>
    <scope>NUCLEOTIDE SEQUENCE [LARGE SCALE GENOMIC DNA]</scope>
    <source>
        <strain evidence="1 2">HYN0048</strain>
    </source>
</reference>
<proteinExistence type="predicted"/>
<name>A0A2S0REH7_9FLAO</name>
<dbReference type="OrthoDB" id="1143855at2"/>
<dbReference type="PROSITE" id="PS51257">
    <property type="entry name" value="PROKAR_LIPOPROTEIN"/>
    <property type="match status" value="1"/>
</dbReference>
<organism evidence="1 2">
    <name type="scientific">Flavobacterium magnum</name>
    <dbReference type="NCBI Taxonomy" id="2162713"/>
    <lineage>
        <taxon>Bacteria</taxon>
        <taxon>Pseudomonadati</taxon>
        <taxon>Bacteroidota</taxon>
        <taxon>Flavobacteriia</taxon>
        <taxon>Flavobacteriales</taxon>
        <taxon>Flavobacteriaceae</taxon>
        <taxon>Flavobacterium</taxon>
    </lineage>
</organism>
<dbReference type="RefSeq" id="WP_108370607.1">
    <property type="nucleotide sequence ID" value="NZ_CP028811.1"/>
</dbReference>
<evidence type="ECO:0008006" key="3">
    <source>
        <dbReference type="Google" id="ProtNLM"/>
    </source>
</evidence>
<evidence type="ECO:0000313" key="2">
    <source>
        <dbReference type="Proteomes" id="UP000244193"/>
    </source>
</evidence>
<dbReference type="Proteomes" id="UP000244193">
    <property type="component" value="Chromosome"/>
</dbReference>
<dbReference type="KEGG" id="fmg:HYN48_08005"/>
<accession>A0A2S0REH7</accession>
<sequence>MKKSAFLFLLSAALFSCHHDVTQEDISAINGYWEISQTVGKDGLKKDFKINETIDYFQVRNNKGFRKKVMPQFDGRYIINDQKEDLGVKKDGDDFYICYVTPYGKWRDRITEVNAVELVLTDSSGTEFHYKRPVKFSVK</sequence>
<keyword evidence="2" id="KW-1185">Reference proteome</keyword>
<dbReference type="EMBL" id="CP028811">
    <property type="protein sequence ID" value="AWA30025.1"/>
    <property type="molecule type" value="Genomic_DNA"/>
</dbReference>
<dbReference type="AlphaFoldDB" id="A0A2S0REH7"/>
<evidence type="ECO:0000313" key="1">
    <source>
        <dbReference type="EMBL" id="AWA30025.1"/>
    </source>
</evidence>